<accession>A0A3E5EFL5</accession>
<keyword evidence="1" id="KW-0812">Transmembrane</keyword>
<feature type="transmembrane region" description="Helical" evidence="1">
    <location>
        <begin position="51"/>
        <end position="74"/>
    </location>
</feature>
<feature type="transmembrane region" description="Helical" evidence="1">
    <location>
        <begin position="21"/>
        <end position="45"/>
    </location>
</feature>
<comment type="caution">
    <text evidence="2">The sequence shown here is derived from an EMBL/GenBank/DDBJ whole genome shotgun (WGS) entry which is preliminary data.</text>
</comment>
<dbReference type="EMBL" id="QSVB01000024">
    <property type="protein sequence ID" value="RGN87765.1"/>
    <property type="molecule type" value="Genomic_DNA"/>
</dbReference>
<protein>
    <recommendedName>
        <fullName evidence="4">Tetratricopeptide repeat protein</fullName>
    </recommendedName>
</protein>
<keyword evidence="1" id="KW-0472">Membrane</keyword>
<reference evidence="2 3" key="1">
    <citation type="submission" date="2018-08" db="EMBL/GenBank/DDBJ databases">
        <title>A genome reference for cultivated species of the human gut microbiota.</title>
        <authorList>
            <person name="Zou Y."/>
            <person name="Xue W."/>
            <person name="Luo G."/>
        </authorList>
    </citation>
    <scope>NUCLEOTIDE SEQUENCE [LARGE SCALE GENOMIC DNA]</scope>
    <source>
        <strain evidence="2 3">OM03-2</strain>
    </source>
</reference>
<dbReference type="RefSeq" id="WP_117457784.1">
    <property type="nucleotide sequence ID" value="NZ_QSVB01000024.1"/>
</dbReference>
<name>A0A3E5EFL5_9FIRM</name>
<evidence type="ECO:0000313" key="3">
    <source>
        <dbReference type="Proteomes" id="UP000260841"/>
    </source>
</evidence>
<dbReference type="AlphaFoldDB" id="A0A3E5EFL5"/>
<keyword evidence="1" id="KW-1133">Transmembrane helix</keyword>
<evidence type="ECO:0008006" key="4">
    <source>
        <dbReference type="Google" id="ProtNLM"/>
    </source>
</evidence>
<evidence type="ECO:0000313" key="2">
    <source>
        <dbReference type="EMBL" id="RGN87765.1"/>
    </source>
</evidence>
<dbReference type="Proteomes" id="UP000260841">
    <property type="component" value="Unassembled WGS sequence"/>
</dbReference>
<organism evidence="2 3">
    <name type="scientific">Dorea formicigenerans</name>
    <dbReference type="NCBI Taxonomy" id="39486"/>
    <lineage>
        <taxon>Bacteria</taxon>
        <taxon>Bacillati</taxon>
        <taxon>Bacillota</taxon>
        <taxon>Clostridia</taxon>
        <taxon>Lachnospirales</taxon>
        <taxon>Lachnospiraceae</taxon>
        <taxon>Dorea</taxon>
    </lineage>
</organism>
<sequence length="174" mass="20707">MIYEPENLKNKRAIYEKRDKWLIRLAFLFWAVLLFIYVNIVIPYVKSTIGFLGIIVGGIAVITIVYFFIVFFVLMRRGRQFRKMNNDIVKEYQETKNGELFLEKLLAMDMKPKDMKDEMTWYLNIATAFNVLGKRNESIALFKQLEEVATEKDKEFIQNSIKFVQEQLEKDDTH</sequence>
<gene>
    <name evidence="2" type="ORF">DXB36_14950</name>
</gene>
<evidence type="ECO:0000256" key="1">
    <source>
        <dbReference type="SAM" id="Phobius"/>
    </source>
</evidence>
<proteinExistence type="predicted"/>